<dbReference type="AlphaFoldDB" id="A0AAD5TIF7"/>
<dbReference type="SUPFAM" id="SSF50044">
    <property type="entry name" value="SH3-domain"/>
    <property type="match status" value="1"/>
</dbReference>
<protein>
    <recommendedName>
        <fullName evidence="5">SH3 domain-containing protein</fullName>
    </recommendedName>
</protein>
<feature type="region of interest" description="Disordered" evidence="3">
    <location>
        <begin position="154"/>
        <end position="196"/>
    </location>
</feature>
<dbReference type="InterPro" id="IPR036028">
    <property type="entry name" value="SH3-like_dom_sf"/>
</dbReference>
<feature type="compositionally biased region" description="Low complexity" evidence="3">
    <location>
        <begin position="165"/>
        <end position="177"/>
    </location>
</feature>
<evidence type="ECO:0000256" key="1">
    <source>
        <dbReference type="ARBA" id="ARBA00022443"/>
    </source>
</evidence>
<dbReference type="PROSITE" id="PS50002">
    <property type="entry name" value="SH3"/>
    <property type="match status" value="1"/>
</dbReference>
<organism evidence="6 7">
    <name type="scientific">Geranomyces variabilis</name>
    <dbReference type="NCBI Taxonomy" id="109894"/>
    <lineage>
        <taxon>Eukaryota</taxon>
        <taxon>Fungi</taxon>
        <taxon>Fungi incertae sedis</taxon>
        <taxon>Chytridiomycota</taxon>
        <taxon>Chytridiomycota incertae sedis</taxon>
        <taxon>Chytridiomycetes</taxon>
        <taxon>Spizellomycetales</taxon>
        <taxon>Powellomycetaceae</taxon>
        <taxon>Geranomyces</taxon>
    </lineage>
</organism>
<comment type="caution">
    <text evidence="6">The sequence shown here is derived from an EMBL/GenBank/DDBJ whole genome shotgun (WGS) entry which is preliminary data.</text>
</comment>
<dbReference type="Gene3D" id="2.30.30.40">
    <property type="entry name" value="SH3 Domains"/>
    <property type="match status" value="1"/>
</dbReference>
<keyword evidence="4" id="KW-0472">Membrane</keyword>
<sequence>MFLDNYPPAMLYILLGAIALLAVSLSALAILLVYRNCSHRSRSARQPAPPSTYAHLQNEDEPETIQHRAREDSLREASASGSAAWTEQMDLPAYKVVTAFTPKRRDDMRLHVGDRVTISMTFTDGVCHGFNHSTQAMGMFPISCVAVPARKPTSVASSRGRRGGADSTTTLVDTTTPGDDDDNGDTNAPQRLDFSSNNGKKGKLLFSMVAPETALEIVAESLSADRRAHYFETLLVETRGTTPTQERSANPLEAQLRASMEGASGGEPRARQAWRRLRVGWKDAVRKELDVGYEEWVRRRDRFDIWALMAENYGVAGNGWSGSTTPMAREREEEQKYNLNADTSV</sequence>
<evidence type="ECO:0000313" key="7">
    <source>
        <dbReference type="Proteomes" id="UP001212152"/>
    </source>
</evidence>
<accession>A0AAD5TIF7</accession>
<gene>
    <name evidence="6" type="ORF">HDU87_004711</name>
</gene>
<evidence type="ECO:0000256" key="3">
    <source>
        <dbReference type="SAM" id="MobiDB-lite"/>
    </source>
</evidence>
<dbReference type="InterPro" id="IPR001452">
    <property type="entry name" value="SH3_domain"/>
</dbReference>
<keyword evidence="7" id="KW-1185">Reference proteome</keyword>
<reference evidence="6" key="1">
    <citation type="submission" date="2020-05" db="EMBL/GenBank/DDBJ databases">
        <title>Phylogenomic resolution of chytrid fungi.</title>
        <authorList>
            <person name="Stajich J.E."/>
            <person name="Amses K."/>
            <person name="Simmons R."/>
            <person name="Seto K."/>
            <person name="Myers J."/>
            <person name="Bonds A."/>
            <person name="Quandt C.A."/>
            <person name="Barry K."/>
            <person name="Liu P."/>
            <person name="Grigoriev I."/>
            <person name="Longcore J.E."/>
            <person name="James T.Y."/>
        </authorList>
    </citation>
    <scope>NUCLEOTIDE SEQUENCE</scope>
    <source>
        <strain evidence="6">JEL0379</strain>
    </source>
</reference>
<keyword evidence="4" id="KW-1133">Transmembrane helix</keyword>
<feature type="transmembrane region" description="Helical" evidence="4">
    <location>
        <begin position="12"/>
        <end position="34"/>
    </location>
</feature>
<evidence type="ECO:0000259" key="5">
    <source>
        <dbReference type="PROSITE" id="PS50002"/>
    </source>
</evidence>
<evidence type="ECO:0000256" key="4">
    <source>
        <dbReference type="SAM" id="Phobius"/>
    </source>
</evidence>
<dbReference type="EMBL" id="JADGJQ010000036">
    <property type="protein sequence ID" value="KAJ3176995.1"/>
    <property type="molecule type" value="Genomic_DNA"/>
</dbReference>
<feature type="region of interest" description="Disordered" evidence="3">
    <location>
        <begin position="324"/>
        <end position="345"/>
    </location>
</feature>
<keyword evidence="4" id="KW-0812">Transmembrane</keyword>
<proteinExistence type="predicted"/>
<evidence type="ECO:0000313" key="6">
    <source>
        <dbReference type="EMBL" id="KAJ3176995.1"/>
    </source>
</evidence>
<feature type="compositionally biased region" description="Polar residues" evidence="3">
    <location>
        <begin position="187"/>
        <end position="196"/>
    </location>
</feature>
<name>A0AAD5TIF7_9FUNG</name>
<evidence type="ECO:0000256" key="2">
    <source>
        <dbReference type="PROSITE-ProRule" id="PRU00192"/>
    </source>
</evidence>
<dbReference type="Proteomes" id="UP001212152">
    <property type="component" value="Unassembled WGS sequence"/>
</dbReference>
<keyword evidence="1 2" id="KW-0728">SH3 domain</keyword>
<feature type="domain" description="SH3" evidence="5">
    <location>
        <begin position="89"/>
        <end position="150"/>
    </location>
</feature>
<feature type="region of interest" description="Disordered" evidence="3">
    <location>
        <begin position="42"/>
        <end position="63"/>
    </location>
</feature>